<name>A0AAW1RJL2_9CHLO</name>
<evidence type="ECO:0000256" key="1">
    <source>
        <dbReference type="SAM" id="MobiDB-lite"/>
    </source>
</evidence>
<dbReference type="PANTHER" id="PTHR16216">
    <property type="entry name" value="DYNEIN ASSEMBLY FACTOR 5, AXONEMAL"/>
    <property type="match status" value="1"/>
</dbReference>
<dbReference type="InterPro" id="IPR056497">
    <property type="entry name" value="HEAT_DAAF5"/>
</dbReference>
<evidence type="ECO:0000313" key="5">
    <source>
        <dbReference type="Proteomes" id="UP001438707"/>
    </source>
</evidence>
<feature type="domain" description="Dynein axonemal assembly factor 5 TPR repeats" evidence="3">
    <location>
        <begin position="294"/>
        <end position="370"/>
    </location>
</feature>
<organism evidence="4 5">
    <name type="scientific">Apatococcus lobatus</name>
    <dbReference type="NCBI Taxonomy" id="904363"/>
    <lineage>
        <taxon>Eukaryota</taxon>
        <taxon>Viridiplantae</taxon>
        <taxon>Chlorophyta</taxon>
        <taxon>core chlorophytes</taxon>
        <taxon>Trebouxiophyceae</taxon>
        <taxon>Chlorellales</taxon>
        <taxon>Chlorellaceae</taxon>
        <taxon>Apatococcus</taxon>
    </lineage>
</organism>
<dbReference type="EMBL" id="JALJOS010000010">
    <property type="protein sequence ID" value="KAK9833830.1"/>
    <property type="molecule type" value="Genomic_DNA"/>
</dbReference>
<proteinExistence type="predicted"/>
<evidence type="ECO:0000313" key="4">
    <source>
        <dbReference type="EMBL" id="KAK9833830.1"/>
    </source>
</evidence>
<gene>
    <name evidence="4" type="ORF">WJX74_007160</name>
</gene>
<dbReference type="Proteomes" id="UP001438707">
    <property type="component" value="Unassembled WGS sequence"/>
</dbReference>
<feature type="compositionally biased region" description="Polar residues" evidence="1">
    <location>
        <begin position="35"/>
        <end position="49"/>
    </location>
</feature>
<comment type="caution">
    <text evidence="4">The sequence shown here is derived from an EMBL/GenBank/DDBJ whole genome shotgun (WGS) entry which is preliminary data.</text>
</comment>
<feature type="domain" description="Dynein axonemal assembly factor 5 HEAT-repeat" evidence="2">
    <location>
        <begin position="413"/>
        <end position="532"/>
    </location>
</feature>
<dbReference type="Gene3D" id="1.25.10.10">
    <property type="entry name" value="Leucine-rich Repeat Variant"/>
    <property type="match status" value="2"/>
</dbReference>
<dbReference type="Pfam" id="PF25757">
    <property type="entry name" value="TPR_DNAAF5"/>
    <property type="match status" value="2"/>
</dbReference>
<feature type="region of interest" description="Disordered" evidence="1">
    <location>
        <begin position="14"/>
        <end position="49"/>
    </location>
</feature>
<evidence type="ECO:0000259" key="3">
    <source>
        <dbReference type="Pfam" id="PF25757"/>
    </source>
</evidence>
<dbReference type="InterPro" id="IPR011989">
    <property type="entry name" value="ARM-like"/>
</dbReference>
<dbReference type="InterPro" id="IPR057978">
    <property type="entry name" value="TPR_DAAF5"/>
</dbReference>
<accession>A0AAW1RJL2</accession>
<dbReference type="Pfam" id="PF24573">
    <property type="entry name" value="HEAT_DAAF5"/>
    <property type="match status" value="1"/>
</dbReference>
<dbReference type="AlphaFoldDB" id="A0AAW1RJL2"/>
<sequence length="562" mass="61325">MPADVDSIWAALQQGAQGSSAGGRPGKGQHRILRSSKQQAQSQPVENQQSNLQLPALRLEAALQKLQSKETSEKLAALQALKASSNILKEEHSQTCLSELGKALILRLSDPKEQIRILACTLLVDVIQINGCHQADLLPYAMPLLVQRLETNPDHQAPLEACEEVRQSLQVLLRMWATSTGQDCQEYVGHIIICITAGCNDGSQAVNLEACSSIRALYAVHGRRLGPLGKPLIAAASILLTHPKYKVRVAALEAIKQAVLLGRHEMIYQLGAFQDPNLVPIAAFYVPTVSVNFLSKLAQDGSPQVRKAFVEAVGEWLVSLHERIEHQPRLLPYLLGGLCDDIASVRDISWCWLSKAGKLHIEDHAADLKDSLQYLPSEATSSGWQQEGAADRAYGRDGKSGILHERLKVAPPPARPELGLRLLVQSHAFHLLVPLSAELSSWREEHAVCAARLLRVCLFMVEEEAEAHLSTLLPAMCKALQSNPGKDNLHDACIILGCFCRLSNILTSMKPLLMGQAAPATLQMLTLIMQAAPGTGNVTEEQIADFDDLVGSSAWRNPFDNI</sequence>
<dbReference type="SUPFAM" id="SSF48371">
    <property type="entry name" value="ARM repeat"/>
    <property type="match status" value="1"/>
</dbReference>
<evidence type="ECO:0000259" key="2">
    <source>
        <dbReference type="Pfam" id="PF24573"/>
    </source>
</evidence>
<dbReference type="InterPro" id="IPR052623">
    <property type="entry name" value="DAAF5"/>
</dbReference>
<reference evidence="4 5" key="1">
    <citation type="journal article" date="2024" name="Nat. Commun.">
        <title>Phylogenomics reveals the evolutionary origins of lichenization in chlorophyte algae.</title>
        <authorList>
            <person name="Puginier C."/>
            <person name="Libourel C."/>
            <person name="Otte J."/>
            <person name="Skaloud P."/>
            <person name="Haon M."/>
            <person name="Grisel S."/>
            <person name="Petersen M."/>
            <person name="Berrin J.G."/>
            <person name="Delaux P.M."/>
            <person name="Dal Grande F."/>
            <person name="Keller J."/>
        </authorList>
    </citation>
    <scope>NUCLEOTIDE SEQUENCE [LARGE SCALE GENOMIC DNA]</scope>
    <source>
        <strain evidence="4 5">SAG 2145</strain>
    </source>
</reference>
<dbReference type="PANTHER" id="PTHR16216:SF10">
    <property type="entry name" value="RNA POLYMERASE II ASSEMBLY FACTOR RTP1 C-TERMINAL DOMAIN-CONTAINING PROTEIN"/>
    <property type="match status" value="1"/>
</dbReference>
<dbReference type="InterPro" id="IPR016024">
    <property type="entry name" value="ARM-type_fold"/>
</dbReference>
<keyword evidence="5" id="KW-1185">Reference proteome</keyword>
<feature type="domain" description="Dynein axonemal assembly factor 5 TPR repeats" evidence="3">
    <location>
        <begin position="66"/>
        <end position="267"/>
    </location>
</feature>
<protein>
    <submittedName>
        <fullName evidence="4">Uncharacterized protein</fullName>
    </submittedName>
</protein>